<dbReference type="PROSITE" id="PS01229">
    <property type="entry name" value="COF_2"/>
    <property type="match status" value="1"/>
</dbReference>
<dbReference type="GO" id="GO:0000287">
    <property type="term" value="F:magnesium ion binding"/>
    <property type="evidence" value="ECO:0007669"/>
    <property type="project" value="TreeGrafter"/>
</dbReference>
<organism evidence="1 2">
    <name type="scientific">Vagococcus coleopterorum</name>
    <dbReference type="NCBI Taxonomy" id="2714946"/>
    <lineage>
        <taxon>Bacteria</taxon>
        <taxon>Bacillati</taxon>
        <taxon>Bacillota</taxon>
        <taxon>Bacilli</taxon>
        <taxon>Lactobacillales</taxon>
        <taxon>Enterococcaceae</taxon>
        <taxon>Vagococcus</taxon>
    </lineage>
</organism>
<dbReference type="SUPFAM" id="SSF56784">
    <property type="entry name" value="HAD-like"/>
    <property type="match status" value="1"/>
</dbReference>
<evidence type="ECO:0000313" key="1">
    <source>
        <dbReference type="EMBL" id="QIL45816.1"/>
    </source>
</evidence>
<sequence>MKRKLIAFDIDGTLYTEKRTLLPNTLKALRELEEAGHFVTVATGRSYFTAKETLKELGVENYLLCNGAYSYENHELKHSFPIDKDELKTIVEVANENKMDILYQTERGVKQQKPFEDQEKRQNAVGFEHLNPSYEFDIDKEEAIYQAIMFCTRDQEKLFNGLLSELRFTRWLSDGVDIVSKDGSKAATLEVIAKDHGFEHEDIIAFGDGENDIEMLKLAGLGIVMGNASDHVKTFGDYITDTNDNDGIYKACQHFNLI</sequence>
<dbReference type="Pfam" id="PF08282">
    <property type="entry name" value="Hydrolase_3"/>
    <property type="match status" value="1"/>
</dbReference>
<dbReference type="InterPro" id="IPR036412">
    <property type="entry name" value="HAD-like_sf"/>
</dbReference>
<dbReference type="PANTHER" id="PTHR10000:SF25">
    <property type="entry name" value="PHOSPHATASE YKRA-RELATED"/>
    <property type="match status" value="1"/>
</dbReference>
<dbReference type="NCBIfam" id="TIGR00099">
    <property type="entry name" value="Cof-subfamily"/>
    <property type="match status" value="1"/>
</dbReference>
<dbReference type="GO" id="GO:0016791">
    <property type="term" value="F:phosphatase activity"/>
    <property type="evidence" value="ECO:0007669"/>
    <property type="project" value="TreeGrafter"/>
</dbReference>
<dbReference type="InterPro" id="IPR006379">
    <property type="entry name" value="HAD-SF_hydro_IIB"/>
</dbReference>
<proteinExistence type="predicted"/>
<dbReference type="AlphaFoldDB" id="A0A6G8ALD7"/>
<dbReference type="Gene3D" id="3.40.50.1000">
    <property type="entry name" value="HAD superfamily/HAD-like"/>
    <property type="match status" value="1"/>
</dbReference>
<dbReference type="Gene3D" id="3.30.1240.10">
    <property type="match status" value="1"/>
</dbReference>
<dbReference type="SFLD" id="SFLDG01140">
    <property type="entry name" value="C2.B:_Phosphomannomutase_and_P"/>
    <property type="match status" value="1"/>
</dbReference>
<dbReference type="Proteomes" id="UP000500890">
    <property type="component" value="Chromosome"/>
</dbReference>
<dbReference type="InterPro" id="IPR000150">
    <property type="entry name" value="Cof"/>
</dbReference>
<evidence type="ECO:0000313" key="2">
    <source>
        <dbReference type="Proteomes" id="UP000500890"/>
    </source>
</evidence>
<dbReference type="InterPro" id="IPR023214">
    <property type="entry name" value="HAD_sf"/>
</dbReference>
<dbReference type="GO" id="GO:0005829">
    <property type="term" value="C:cytosol"/>
    <property type="evidence" value="ECO:0007669"/>
    <property type="project" value="TreeGrafter"/>
</dbReference>
<name>A0A6G8ALD7_9ENTE</name>
<reference evidence="1 2" key="1">
    <citation type="submission" date="2020-03" db="EMBL/GenBank/DDBJ databases">
        <title>Vagococcus sp. nov., isolated from beetles.</title>
        <authorList>
            <person name="Hyun D.-W."/>
            <person name="Bae J.-W."/>
        </authorList>
    </citation>
    <scope>NUCLEOTIDE SEQUENCE [LARGE SCALE GENOMIC DNA]</scope>
    <source>
        <strain evidence="1 2">HDW17A</strain>
    </source>
</reference>
<dbReference type="SFLD" id="SFLDS00003">
    <property type="entry name" value="Haloacid_Dehalogenase"/>
    <property type="match status" value="1"/>
</dbReference>
<dbReference type="PANTHER" id="PTHR10000">
    <property type="entry name" value="PHOSPHOSERINE PHOSPHATASE"/>
    <property type="match status" value="1"/>
</dbReference>
<dbReference type="PROSITE" id="PS01228">
    <property type="entry name" value="COF_1"/>
    <property type="match status" value="1"/>
</dbReference>
<accession>A0A6G8ALD7</accession>
<dbReference type="RefSeq" id="WP_166006686.1">
    <property type="nucleotide sequence ID" value="NZ_CP049886.1"/>
</dbReference>
<keyword evidence="2" id="KW-1185">Reference proteome</keyword>
<dbReference type="EMBL" id="CP049886">
    <property type="protein sequence ID" value="QIL45816.1"/>
    <property type="molecule type" value="Genomic_DNA"/>
</dbReference>
<dbReference type="KEGG" id="vah:G7081_01285"/>
<dbReference type="NCBIfam" id="TIGR01484">
    <property type="entry name" value="HAD-SF-IIB"/>
    <property type="match status" value="1"/>
</dbReference>
<gene>
    <name evidence="1" type="ORF">G7081_01285</name>
</gene>
<protein>
    <submittedName>
        <fullName evidence="1">HAD family phosphatase</fullName>
    </submittedName>
</protein>